<comment type="caution">
    <text evidence="9">The sequence shown here is derived from an EMBL/GenBank/DDBJ whole genome shotgun (WGS) entry which is preliminary data.</text>
</comment>
<feature type="domain" description="ABC3 transporter permease C-terminal" evidence="8">
    <location>
        <begin position="768"/>
        <end position="886"/>
    </location>
</feature>
<keyword evidence="4 7" id="KW-1133">Transmembrane helix</keyword>
<dbReference type="InterPro" id="IPR003838">
    <property type="entry name" value="ABC3_permease_C"/>
</dbReference>
<name>A0ABS6D9F3_9FIRM</name>
<dbReference type="Pfam" id="PF02687">
    <property type="entry name" value="FtsX"/>
    <property type="match status" value="2"/>
</dbReference>
<reference evidence="9 10" key="1">
    <citation type="submission" date="2021-06" db="EMBL/GenBank/DDBJ databases">
        <title>Faecalicatena sp. nov. isolated from porcine feces.</title>
        <authorList>
            <person name="Oh B.S."/>
            <person name="Lee J.H."/>
        </authorList>
    </citation>
    <scope>NUCLEOTIDE SEQUENCE [LARGE SCALE GENOMIC DNA]</scope>
    <source>
        <strain evidence="9 10">AGMB00832</strain>
    </source>
</reference>
<evidence type="ECO:0000256" key="3">
    <source>
        <dbReference type="ARBA" id="ARBA00022692"/>
    </source>
</evidence>
<keyword evidence="3 7" id="KW-0812">Transmembrane</keyword>
<evidence type="ECO:0000259" key="8">
    <source>
        <dbReference type="Pfam" id="PF02687"/>
    </source>
</evidence>
<evidence type="ECO:0000313" key="9">
    <source>
        <dbReference type="EMBL" id="MBU3878233.1"/>
    </source>
</evidence>
<feature type="transmembrane region" description="Helical" evidence="7">
    <location>
        <begin position="763"/>
        <end position="782"/>
    </location>
</feature>
<dbReference type="Proteomes" id="UP000723714">
    <property type="component" value="Unassembled WGS sequence"/>
</dbReference>
<keyword evidence="5 7" id="KW-0472">Membrane</keyword>
<dbReference type="EMBL" id="JABACJ020000029">
    <property type="protein sequence ID" value="MBU3878233.1"/>
    <property type="molecule type" value="Genomic_DNA"/>
</dbReference>
<comment type="subcellular location">
    <subcellularLocation>
        <location evidence="1">Cell membrane</location>
        <topology evidence="1">Multi-pass membrane protein</topology>
    </subcellularLocation>
</comment>
<feature type="transmembrane region" description="Helical" evidence="7">
    <location>
        <begin position="447"/>
        <end position="468"/>
    </location>
</feature>
<protein>
    <submittedName>
        <fullName evidence="9">FtsX-like permease family protein</fullName>
    </submittedName>
</protein>
<evidence type="ECO:0000313" key="10">
    <source>
        <dbReference type="Proteomes" id="UP000723714"/>
    </source>
</evidence>
<keyword evidence="10" id="KW-1185">Reference proteome</keyword>
<keyword evidence="2" id="KW-1003">Cell membrane</keyword>
<organism evidence="9 10">
    <name type="scientific">Faecalicatena faecalis</name>
    <dbReference type="NCBI Taxonomy" id="2726362"/>
    <lineage>
        <taxon>Bacteria</taxon>
        <taxon>Bacillati</taxon>
        <taxon>Bacillota</taxon>
        <taxon>Clostridia</taxon>
        <taxon>Lachnospirales</taxon>
        <taxon>Lachnospiraceae</taxon>
        <taxon>Faecalicatena</taxon>
    </lineage>
</organism>
<feature type="transmembrane region" description="Helical" evidence="7">
    <location>
        <begin position="308"/>
        <end position="328"/>
    </location>
</feature>
<feature type="domain" description="ABC3 transporter permease C-terminal" evidence="8">
    <location>
        <begin position="269"/>
        <end position="406"/>
    </location>
</feature>
<evidence type="ECO:0000256" key="1">
    <source>
        <dbReference type="ARBA" id="ARBA00004651"/>
    </source>
</evidence>
<evidence type="ECO:0000256" key="5">
    <source>
        <dbReference type="ARBA" id="ARBA00023136"/>
    </source>
</evidence>
<feature type="transmembrane region" description="Helical" evidence="7">
    <location>
        <begin position="268"/>
        <end position="287"/>
    </location>
</feature>
<proteinExistence type="inferred from homology"/>
<feature type="transmembrane region" description="Helical" evidence="7">
    <location>
        <begin position="854"/>
        <end position="877"/>
    </location>
</feature>
<dbReference type="PANTHER" id="PTHR30572:SF4">
    <property type="entry name" value="ABC TRANSPORTER PERMEASE YTRF"/>
    <property type="match status" value="1"/>
</dbReference>
<evidence type="ECO:0000256" key="2">
    <source>
        <dbReference type="ARBA" id="ARBA00022475"/>
    </source>
</evidence>
<evidence type="ECO:0000256" key="4">
    <source>
        <dbReference type="ARBA" id="ARBA00022989"/>
    </source>
</evidence>
<evidence type="ECO:0000256" key="7">
    <source>
        <dbReference type="SAM" id="Phobius"/>
    </source>
</evidence>
<accession>A0ABS6D9F3</accession>
<feature type="transmembrane region" description="Helical" evidence="7">
    <location>
        <begin position="376"/>
        <end position="400"/>
    </location>
</feature>
<comment type="similarity">
    <text evidence="6">Belongs to the ABC-4 integral membrane protein family.</text>
</comment>
<gene>
    <name evidence="9" type="ORF">HGO97_020740</name>
</gene>
<dbReference type="PANTHER" id="PTHR30572">
    <property type="entry name" value="MEMBRANE COMPONENT OF TRANSPORTER-RELATED"/>
    <property type="match status" value="1"/>
</dbReference>
<dbReference type="RefSeq" id="WP_216244890.1">
    <property type="nucleotide sequence ID" value="NZ_JABACJ020000029.1"/>
</dbReference>
<evidence type="ECO:0000256" key="6">
    <source>
        <dbReference type="ARBA" id="ARBA00038076"/>
    </source>
</evidence>
<feature type="transmembrane region" description="Helical" evidence="7">
    <location>
        <begin position="819"/>
        <end position="842"/>
    </location>
</feature>
<feature type="transmembrane region" description="Helical" evidence="7">
    <location>
        <begin position="20"/>
        <end position="40"/>
    </location>
</feature>
<dbReference type="InterPro" id="IPR050250">
    <property type="entry name" value="Macrolide_Exporter_MacB"/>
</dbReference>
<sequence>MKNCIRLASAYVRYYKKQTLALLMGVVLSASILTGIGSLLDSGRAAALENAKVKYGDWHYELRYDDSWSSEFQNQMSGKGYRIDKDGFLTIRKVIEEPYQIELAYADQNYLDMMGRELTEGHYPGQKNEVAMDAYTLRNLEIPEKLGSRVELDGETFTLCGIVSDMPEMNRMQVFVNQELDYGKNGTYLYVKFDESQKTYKQAGAFIRQMGIRDEDYICSNASVIKFLGGDAKANPFKVIKEGITLEGTGLPYIWGSLNNDWNLTDKAILAALGLFGAFIMYSLFQVSIIKRMSQYSIMQTVGMEDKATFGVLFAELFMIFLAGYPIGCMLGNGAAALLYRRIGQIFIPPESSRVHTGIENMSELPTLPTVDTFHVSWNVMGGGAAFLFLFLIVTTVLLVRRMKKITARELMAKETGRKKSRKIYSAKTGNLTGVLTKKFMFARKGAFVGILFSLSAGSLIFLGTTYITQTTRTHNELSFKADDGLASDIQVYEESDELKDTIPASSVTQLEKIEALESVSPVRYMLGEIPFPDGTFQWTEYYPEIDRRGDEKPDQVLMEKYNGVAVQTGKDDYLLKVNIYGYDDEMLEALNDYLLEGEIRPDMMRKENSVIFKTLMDGQGNYNGFDLSIGDQIQVKTPDHVNIDVQDSPEILRFQAAEDQYEVKKFKVAALTSRPMGKVDTFIGDNENIQGRVDIIMTNEQMKENFGVDGYQTISISLKEGVDATAASKEIKKVVSGIPKCIVKDFTSQIEVQNSYLNRKMIFFYGVALIIFIISLLHIMNSMQYLVMARKHEFGIMRAMGITDAGFRKMLVKEGLRYGIYSSLVMVAAYLILQKFLYYFVTHMLLYLHPNASLSLLPILAMAGINILICIAAVLISGQSVLKQQIIEEIQE</sequence>